<organism evidence="5 6">
    <name type="scientific">Nesterenkonia flava</name>
    <dbReference type="NCBI Taxonomy" id="469799"/>
    <lineage>
        <taxon>Bacteria</taxon>
        <taxon>Bacillati</taxon>
        <taxon>Actinomycetota</taxon>
        <taxon>Actinomycetes</taxon>
        <taxon>Micrococcales</taxon>
        <taxon>Micrococcaceae</taxon>
        <taxon>Nesterenkonia</taxon>
    </lineage>
</organism>
<reference evidence="6" key="1">
    <citation type="submission" date="2023-07" db="EMBL/GenBank/DDBJ databases">
        <title>Description of three actinobacteria isolated from air of manufacturing shop in a pharmaceutical factory.</title>
        <authorList>
            <person name="Zhang D.-F."/>
        </authorList>
    </citation>
    <scope>NUCLEOTIDE SEQUENCE [LARGE SCALE GENOMIC DNA]</scope>
    <source>
        <strain evidence="6">CCTCC AB 207010</strain>
    </source>
</reference>
<dbReference type="Proteomes" id="UP001260872">
    <property type="component" value="Unassembled WGS sequence"/>
</dbReference>
<dbReference type="PRINTS" id="PR00081">
    <property type="entry name" value="GDHRDH"/>
</dbReference>
<keyword evidence="6" id="KW-1185">Reference proteome</keyword>
<evidence type="ECO:0000259" key="4">
    <source>
        <dbReference type="SMART" id="SM00822"/>
    </source>
</evidence>
<dbReference type="RefSeq" id="WP_310536922.1">
    <property type="nucleotide sequence ID" value="NZ_BAAAOC010000020.1"/>
</dbReference>
<evidence type="ECO:0000256" key="2">
    <source>
        <dbReference type="ARBA" id="ARBA00023002"/>
    </source>
</evidence>
<dbReference type="PROSITE" id="PS00061">
    <property type="entry name" value="ADH_SHORT"/>
    <property type="match status" value="1"/>
</dbReference>
<feature type="domain" description="Ketoreductase" evidence="4">
    <location>
        <begin position="24"/>
        <end position="209"/>
    </location>
</feature>
<dbReference type="InterPro" id="IPR020904">
    <property type="entry name" value="Sc_DH/Rdtase_CS"/>
</dbReference>
<dbReference type="Pfam" id="PF13561">
    <property type="entry name" value="adh_short_C2"/>
    <property type="match status" value="1"/>
</dbReference>
<dbReference type="InterPro" id="IPR002347">
    <property type="entry name" value="SDR_fam"/>
</dbReference>
<gene>
    <name evidence="5" type="ORF">RH857_05245</name>
</gene>
<accession>A0ABU1FSB6</accession>
<keyword evidence="2" id="KW-0560">Oxidoreductase</keyword>
<dbReference type="PANTHER" id="PTHR42760:SF133">
    <property type="entry name" value="3-OXOACYL-[ACYL-CARRIER-PROTEIN] REDUCTASE"/>
    <property type="match status" value="1"/>
</dbReference>
<feature type="region of interest" description="Disordered" evidence="3">
    <location>
        <begin position="1"/>
        <end position="20"/>
    </location>
</feature>
<dbReference type="SMART" id="SM00822">
    <property type="entry name" value="PKS_KR"/>
    <property type="match status" value="1"/>
</dbReference>
<name>A0ABU1FSB6_9MICC</name>
<dbReference type="InterPro" id="IPR057326">
    <property type="entry name" value="KR_dom"/>
</dbReference>
<dbReference type="PANTHER" id="PTHR42760">
    <property type="entry name" value="SHORT-CHAIN DEHYDROGENASES/REDUCTASES FAMILY MEMBER"/>
    <property type="match status" value="1"/>
</dbReference>
<dbReference type="NCBIfam" id="NF004847">
    <property type="entry name" value="PRK06198.1"/>
    <property type="match status" value="1"/>
</dbReference>
<proteinExistence type="inferred from homology"/>
<evidence type="ECO:0000256" key="1">
    <source>
        <dbReference type="ARBA" id="ARBA00006484"/>
    </source>
</evidence>
<protein>
    <submittedName>
        <fullName evidence="5">SDR family oxidoreductase</fullName>
    </submittedName>
</protein>
<evidence type="ECO:0000256" key="3">
    <source>
        <dbReference type="SAM" id="MobiDB-lite"/>
    </source>
</evidence>
<dbReference type="InterPro" id="IPR036291">
    <property type="entry name" value="NAD(P)-bd_dom_sf"/>
</dbReference>
<dbReference type="EMBL" id="JAVKGT010000010">
    <property type="protein sequence ID" value="MDR5711539.1"/>
    <property type="molecule type" value="Genomic_DNA"/>
</dbReference>
<dbReference type="Gene3D" id="3.40.50.720">
    <property type="entry name" value="NAD(P)-binding Rossmann-like Domain"/>
    <property type="match status" value="1"/>
</dbReference>
<dbReference type="CDD" id="cd05233">
    <property type="entry name" value="SDR_c"/>
    <property type="match status" value="1"/>
</dbReference>
<comment type="similarity">
    <text evidence="1">Belongs to the short-chain dehydrogenases/reductases (SDR) family.</text>
</comment>
<comment type="caution">
    <text evidence="5">The sequence shown here is derived from an EMBL/GenBank/DDBJ whole genome shotgun (WGS) entry which is preliminary data.</text>
</comment>
<sequence>MTTTPRNLPADPKSSQGSGMLTGHRILITGATHGLGRAIARRAALEGASHVVITGRDAAAAEHTAQMLQDLGTHPHVVLADLADREQVLGLLPEALERAGALDGLVNAAGISTRGGWLDSDPDLLDLHLAVNLRAPFLLLQGFIRHRVEAAAAGSAVNIASMSAHGGQPFLAPYSTAKSGLLGMTKNAAYAHRWDRIRVNALNIGWSKTDGEKKVQTEFHGAPQTWLQEAEASQPMGQLGDPEQIAEMVTYLLSPRSGVVTGSIIDWDQTVPGAAN</sequence>
<dbReference type="PRINTS" id="PR00080">
    <property type="entry name" value="SDRFAMILY"/>
</dbReference>
<evidence type="ECO:0000313" key="6">
    <source>
        <dbReference type="Proteomes" id="UP001260872"/>
    </source>
</evidence>
<evidence type="ECO:0000313" key="5">
    <source>
        <dbReference type="EMBL" id="MDR5711539.1"/>
    </source>
</evidence>
<dbReference type="SUPFAM" id="SSF51735">
    <property type="entry name" value="NAD(P)-binding Rossmann-fold domains"/>
    <property type="match status" value="1"/>
</dbReference>